<dbReference type="PROSITE" id="PS00625">
    <property type="entry name" value="RCC1_1"/>
    <property type="match status" value="1"/>
</dbReference>
<keyword evidence="2" id="KW-0677">Repeat</keyword>
<feature type="compositionally biased region" description="Basic and acidic residues" evidence="4">
    <location>
        <begin position="102"/>
        <end position="121"/>
    </location>
</feature>
<gene>
    <name evidence="6" type="ORF">Agabi119p4_5049</name>
</gene>
<reference evidence="6 7" key="1">
    <citation type="journal article" name="Sci. Rep.">
        <title>Telomere-to-telomere assembled and centromere annotated genomes of the two main subspecies of the button mushroom Agaricus bisporus reveal especially polymorphic chromosome ends.</title>
        <authorList>
            <person name="Sonnenberg A.S.M."/>
            <person name="Sedaghat-Telgerd N."/>
            <person name="Lavrijssen B."/>
            <person name="Ohm R.A."/>
            <person name="Hendrickx P.M."/>
            <person name="Scholtmeijer K."/>
            <person name="Baars J.J.P."/>
            <person name="van Peer A."/>
        </authorList>
    </citation>
    <scope>NUCLEOTIDE SEQUENCE [LARGE SCALE GENOMIC DNA]</scope>
    <source>
        <strain evidence="6 7">H119_p4</strain>
    </source>
</reference>
<evidence type="ECO:0000256" key="1">
    <source>
        <dbReference type="ARBA" id="ARBA00022658"/>
    </source>
</evidence>
<proteinExistence type="predicted"/>
<dbReference type="PROSITE" id="PS50012">
    <property type="entry name" value="RCC1_3"/>
    <property type="match status" value="6"/>
</dbReference>
<dbReference type="EMBL" id="JABXXO010000006">
    <property type="protein sequence ID" value="KAF7776656.1"/>
    <property type="molecule type" value="Genomic_DNA"/>
</dbReference>
<evidence type="ECO:0000259" key="5">
    <source>
        <dbReference type="Pfam" id="PF25390"/>
    </source>
</evidence>
<dbReference type="OMA" id="RPAKLTY"/>
<evidence type="ECO:0000313" key="7">
    <source>
        <dbReference type="Proteomes" id="UP000629468"/>
    </source>
</evidence>
<dbReference type="Pfam" id="PF25390">
    <property type="entry name" value="WD40_RLD"/>
    <property type="match status" value="1"/>
</dbReference>
<dbReference type="PROSITE" id="PS00626">
    <property type="entry name" value="RCC1_2"/>
    <property type="match status" value="2"/>
</dbReference>
<feature type="domain" description="RCC1-like" evidence="5">
    <location>
        <begin position="149"/>
        <end position="580"/>
    </location>
</feature>
<feature type="compositionally biased region" description="Low complexity" evidence="4">
    <location>
        <begin position="8"/>
        <end position="33"/>
    </location>
</feature>
<dbReference type="PANTHER" id="PTHR45982:SF1">
    <property type="entry name" value="REGULATOR OF CHROMOSOME CONDENSATION"/>
    <property type="match status" value="1"/>
</dbReference>
<dbReference type="InterPro" id="IPR000408">
    <property type="entry name" value="Reg_chr_condens"/>
</dbReference>
<dbReference type="AlphaFoldDB" id="A0A8H7KHX0"/>
<protein>
    <recommendedName>
        <fullName evidence="5">RCC1-like domain-containing protein</fullName>
    </recommendedName>
</protein>
<dbReference type="GO" id="GO:0005085">
    <property type="term" value="F:guanyl-nucleotide exchange factor activity"/>
    <property type="evidence" value="ECO:0007669"/>
    <property type="project" value="TreeGrafter"/>
</dbReference>
<comment type="caution">
    <text evidence="6">The sequence shown here is derived from an EMBL/GenBank/DDBJ whole genome shotgun (WGS) entry which is preliminary data.</text>
</comment>
<dbReference type="Proteomes" id="UP000629468">
    <property type="component" value="Unassembled WGS sequence"/>
</dbReference>
<feature type="repeat" description="RCC1" evidence="3">
    <location>
        <begin position="341"/>
        <end position="397"/>
    </location>
</feature>
<dbReference type="GO" id="GO:0005737">
    <property type="term" value="C:cytoplasm"/>
    <property type="evidence" value="ECO:0007669"/>
    <property type="project" value="TreeGrafter"/>
</dbReference>
<feature type="repeat" description="RCC1" evidence="3">
    <location>
        <begin position="147"/>
        <end position="211"/>
    </location>
</feature>
<dbReference type="Gene3D" id="2.130.10.30">
    <property type="entry name" value="Regulator of chromosome condensation 1/beta-lactamase-inhibitor protein II"/>
    <property type="match status" value="1"/>
</dbReference>
<evidence type="ECO:0000256" key="3">
    <source>
        <dbReference type="PROSITE-ProRule" id="PRU00235"/>
    </source>
</evidence>
<dbReference type="PRINTS" id="PR00633">
    <property type="entry name" value="RCCNDNSATION"/>
</dbReference>
<evidence type="ECO:0000313" key="6">
    <source>
        <dbReference type="EMBL" id="KAF7776656.1"/>
    </source>
</evidence>
<feature type="repeat" description="RCC1" evidence="3">
    <location>
        <begin position="459"/>
        <end position="531"/>
    </location>
</feature>
<dbReference type="InterPro" id="IPR009091">
    <property type="entry name" value="RCC1/BLIP-II"/>
</dbReference>
<dbReference type="InterPro" id="IPR051553">
    <property type="entry name" value="Ran_GTPase-activating"/>
</dbReference>
<evidence type="ECO:0000256" key="4">
    <source>
        <dbReference type="SAM" id="MobiDB-lite"/>
    </source>
</evidence>
<feature type="region of interest" description="Disordered" evidence="4">
    <location>
        <begin position="1"/>
        <end position="146"/>
    </location>
</feature>
<feature type="repeat" description="RCC1" evidence="3">
    <location>
        <begin position="398"/>
        <end position="458"/>
    </location>
</feature>
<accession>A0A8H7KHX0</accession>
<dbReference type="InterPro" id="IPR058923">
    <property type="entry name" value="RCC1-like_dom"/>
</dbReference>
<feature type="repeat" description="RCC1" evidence="3">
    <location>
        <begin position="532"/>
        <end position="585"/>
    </location>
</feature>
<keyword evidence="1" id="KW-0344">Guanine-nucleotide releasing factor</keyword>
<sequence>MPPRRSSRPAAAKPPSAPVSKSAAKAPARSRSQPARKRAASPSRDERPAPKRLRTAPPSQKSENIPPPSSRKPRSKPSSAAKPQPTTRKRGRPKLGAITEAVESKETKPLEKKKVPKEPKQKPTPIPQSKPYLNPLPTPPPTSRPSPILFVFGAGNFGQFGMGPDVLDSLTKPKRNQWVEEQISKGTFGEVGAGITAVAGGGLHTLFADEKGTVWSCGANDNAALGRITTDVPDPDNEGSFLDVDDLTSWPRPLQTLVDEHFRAVLVAAGDSIGAVVSDQGELRVWGTFRGMEGALGFSDGKDKQHLPTPILTLSHKPGDYEKVSSVAAGNNHLVIVTTHGHLYTLGVGEQGQLGRKILERRKIHGTHPEKICLGTRSRKAVKVAAGSYHSFAIDDNDDVWGWGLNTMGQTGTGWSSRDDDCVHFPQKVESLSRESLSGDTVVQIAAGEHHTIFLTAAGKVYSCGRMDGSQLGLEDDNPAIIEWKEKYAEMFDGAVPQFLPTPTEVAFPDADDAVVQISTGVHNNAVVTRGGALLTWGQGIQGELGCGDDEEVETPKVVVRKDGGSWFAVAVSCGGQHTLGLLKKK</sequence>
<evidence type="ECO:0000256" key="2">
    <source>
        <dbReference type="ARBA" id="ARBA00022737"/>
    </source>
</evidence>
<organism evidence="6 7">
    <name type="scientific">Agaricus bisporus var. burnettii</name>
    <dbReference type="NCBI Taxonomy" id="192524"/>
    <lineage>
        <taxon>Eukaryota</taxon>
        <taxon>Fungi</taxon>
        <taxon>Dikarya</taxon>
        <taxon>Basidiomycota</taxon>
        <taxon>Agaricomycotina</taxon>
        <taxon>Agaricomycetes</taxon>
        <taxon>Agaricomycetidae</taxon>
        <taxon>Agaricales</taxon>
        <taxon>Agaricineae</taxon>
        <taxon>Agaricaceae</taxon>
        <taxon>Agaricus</taxon>
    </lineage>
</organism>
<name>A0A8H7KHX0_AGABI</name>
<feature type="compositionally biased region" description="Pro residues" evidence="4">
    <location>
        <begin position="122"/>
        <end position="144"/>
    </location>
</feature>
<dbReference type="PANTHER" id="PTHR45982">
    <property type="entry name" value="REGULATOR OF CHROMOSOME CONDENSATION"/>
    <property type="match status" value="1"/>
</dbReference>
<dbReference type="SUPFAM" id="SSF50985">
    <property type="entry name" value="RCC1/BLIP-II"/>
    <property type="match status" value="1"/>
</dbReference>
<feature type="repeat" description="RCC1" evidence="3">
    <location>
        <begin position="281"/>
        <end position="340"/>
    </location>
</feature>